<protein>
    <submittedName>
        <fullName evidence="1">Uncharacterized protein</fullName>
    </submittedName>
</protein>
<dbReference type="OrthoDB" id="770653at2"/>
<accession>A0A1G7AKI4</accession>
<dbReference type="Proteomes" id="UP000198517">
    <property type="component" value="Unassembled WGS sequence"/>
</dbReference>
<organism evidence="1 2">
    <name type="scientific">Riemerella columbipharyngis</name>
    <dbReference type="NCBI Taxonomy" id="1071918"/>
    <lineage>
        <taxon>Bacteria</taxon>
        <taxon>Pseudomonadati</taxon>
        <taxon>Bacteroidota</taxon>
        <taxon>Flavobacteriia</taxon>
        <taxon>Flavobacteriales</taxon>
        <taxon>Weeksellaceae</taxon>
        <taxon>Riemerella</taxon>
    </lineage>
</organism>
<dbReference type="EMBL" id="FNAS01000004">
    <property type="protein sequence ID" value="SDE15434.1"/>
    <property type="molecule type" value="Genomic_DNA"/>
</dbReference>
<evidence type="ECO:0000313" key="2">
    <source>
        <dbReference type="Proteomes" id="UP000198517"/>
    </source>
</evidence>
<gene>
    <name evidence="1" type="ORF">SAMN05421544_10413</name>
</gene>
<reference evidence="1 2" key="1">
    <citation type="submission" date="2016-10" db="EMBL/GenBank/DDBJ databases">
        <authorList>
            <person name="de Groot N.N."/>
        </authorList>
    </citation>
    <scope>NUCLEOTIDE SEQUENCE [LARGE SCALE GENOMIC DNA]</scope>
    <source>
        <strain evidence="1 2">DSM 24015</strain>
    </source>
</reference>
<sequence length="147" mass="16303">MGLVPKFRMSDIDAVLKKAEEDYSRKVVRVLSFVGEKCINKAKEDGNYQDQTANLRNSIGFIIVVDGKVVTEDFHLTAKGMVPSNENPLQYGRDLAYQVAPKFRGVALVVVAGMKYGAYVESKGRVVLTSAEQLAKIQVPLLLKQLR</sequence>
<proteinExistence type="predicted"/>
<dbReference type="STRING" id="1071918.SAMN05421544_10413"/>
<name>A0A1G7AKI4_9FLAO</name>
<dbReference type="AlphaFoldDB" id="A0A1G7AKI4"/>
<keyword evidence="2" id="KW-1185">Reference proteome</keyword>
<evidence type="ECO:0000313" key="1">
    <source>
        <dbReference type="EMBL" id="SDE15434.1"/>
    </source>
</evidence>